<reference evidence="3" key="1">
    <citation type="submission" date="2015-11" db="EMBL/GenBank/DDBJ databases">
        <authorList>
            <consortium name="Cross-ministerial Strategic Innovation Promotion Program (SIP) consortium"/>
            <person name="Tomihama T."/>
            <person name="Ikenaga M."/>
            <person name="Sakai M."/>
            <person name="Okubo T."/>
            <person name="Ikeda S."/>
        </authorList>
    </citation>
    <scope>NUCLEOTIDE SEQUENCE [LARGE SCALE GENOMIC DNA]</scope>
    <source>
        <strain evidence="3">S58</strain>
    </source>
</reference>
<name>A0A124C3P3_STRSC</name>
<comment type="caution">
    <text evidence="2">The sequence shown here is derived from an EMBL/GenBank/DDBJ whole genome shotgun (WGS) entry which is preliminary data.</text>
</comment>
<keyword evidence="1" id="KW-0175">Coiled coil</keyword>
<gene>
    <name evidence="2" type="ORF">SsS58_02265</name>
</gene>
<reference evidence="3" key="3">
    <citation type="submission" date="2016-02" db="EMBL/GenBank/DDBJ databases">
        <title>Draft genome of pathogenic Streptomyces sp. in Japan.</title>
        <authorList>
            <person name="Tomihama T."/>
            <person name="Ikenaga M."/>
            <person name="Sakai M."/>
            <person name="Okubo T."/>
            <person name="Ikeda S."/>
        </authorList>
    </citation>
    <scope>NUCLEOTIDE SEQUENCE [LARGE SCALE GENOMIC DNA]</scope>
    <source>
        <strain evidence="3">S58</strain>
    </source>
</reference>
<evidence type="ECO:0000313" key="2">
    <source>
        <dbReference type="EMBL" id="GAQ61911.1"/>
    </source>
</evidence>
<feature type="coiled-coil region" evidence="1">
    <location>
        <begin position="6"/>
        <end position="47"/>
    </location>
</feature>
<evidence type="ECO:0000313" key="3">
    <source>
        <dbReference type="Proteomes" id="UP000067448"/>
    </source>
</evidence>
<organism evidence="2 3">
    <name type="scientific">Streptomyces scabiei</name>
    <dbReference type="NCBI Taxonomy" id="1930"/>
    <lineage>
        <taxon>Bacteria</taxon>
        <taxon>Bacillati</taxon>
        <taxon>Actinomycetota</taxon>
        <taxon>Actinomycetes</taxon>
        <taxon>Kitasatosporales</taxon>
        <taxon>Streptomycetaceae</taxon>
        <taxon>Streptomyces</taxon>
    </lineage>
</organism>
<dbReference type="EMBL" id="BCMM01000008">
    <property type="protein sequence ID" value="GAQ61911.1"/>
    <property type="molecule type" value="Genomic_DNA"/>
</dbReference>
<accession>A0A124C3P3</accession>
<sequence>MKNPTAEDLQQTREQLSREISEARGTLKDLRHEIKAARELITTAKDLAATLAEDTVRAALDASVTEQLASLGEVTEQQMRKSVEKVIAEFDKLRDLLLGNEQTAKGPEKRTIPELLQDPAILAHAQHAARTNREAGRG</sequence>
<dbReference type="Proteomes" id="UP000067448">
    <property type="component" value="Unassembled WGS sequence"/>
</dbReference>
<proteinExistence type="predicted"/>
<dbReference type="OrthoDB" id="9971235at2"/>
<dbReference type="RefSeq" id="WP_059079761.1">
    <property type="nucleotide sequence ID" value="NZ_BCMM01000008.1"/>
</dbReference>
<dbReference type="AlphaFoldDB" id="A0A124C3P3"/>
<reference evidence="2 3" key="2">
    <citation type="journal article" date="2016" name="Genome Announc.">
        <title>Draft Genome Sequences of Streptomyces scabiei S58, Streptomyces turgidiscabies T45, and Streptomyces acidiscabies a10, the Pathogens of Potato Common Scab, Isolated in Japan.</title>
        <authorList>
            <person name="Tomihama T."/>
            <person name="Nishi Y."/>
            <person name="Sakai M."/>
            <person name="Ikenaga M."/>
            <person name="Okubo T."/>
            <person name="Ikeda S."/>
        </authorList>
    </citation>
    <scope>NUCLEOTIDE SEQUENCE [LARGE SCALE GENOMIC DNA]</scope>
    <source>
        <strain evidence="2 3">S58</strain>
    </source>
</reference>
<protein>
    <submittedName>
        <fullName evidence="2">Uncharacterized protein</fullName>
    </submittedName>
</protein>
<evidence type="ECO:0000256" key="1">
    <source>
        <dbReference type="SAM" id="Coils"/>
    </source>
</evidence>